<keyword evidence="3" id="KW-1185">Reference proteome</keyword>
<protein>
    <submittedName>
        <fullName evidence="2">Uncharacterized protein</fullName>
    </submittedName>
</protein>
<reference evidence="2 3" key="1">
    <citation type="submission" date="2023-05" db="EMBL/GenBank/DDBJ databases">
        <title>A 100% complete, gapless, phased diploid assembly of the Scenedesmus obliquus UTEX 3031 genome.</title>
        <authorList>
            <person name="Biondi T.C."/>
            <person name="Hanschen E.R."/>
            <person name="Kwon T."/>
            <person name="Eng W."/>
            <person name="Kruse C.P.S."/>
            <person name="Koehler S.I."/>
            <person name="Kunde Y."/>
            <person name="Gleasner C.D."/>
            <person name="You Mak K.T."/>
            <person name="Polle J."/>
            <person name="Hovde B.T."/>
            <person name="Starkenburg S.R."/>
        </authorList>
    </citation>
    <scope>NUCLEOTIDE SEQUENCE [LARGE SCALE GENOMIC DNA]</scope>
    <source>
        <strain evidence="2 3">DOE0152z</strain>
    </source>
</reference>
<evidence type="ECO:0000313" key="3">
    <source>
        <dbReference type="Proteomes" id="UP001244341"/>
    </source>
</evidence>
<dbReference type="Gene3D" id="3.80.10.10">
    <property type="entry name" value="Ribonuclease Inhibitor"/>
    <property type="match status" value="1"/>
</dbReference>
<proteinExistence type="predicted"/>
<dbReference type="InterPro" id="IPR032675">
    <property type="entry name" value="LRR_dom_sf"/>
</dbReference>
<name>A0ABY8UNQ6_TETOB</name>
<sequence>MLAAAQLKQLPSQLSALTELHLAYQCKSASPPPNLAAESAAWQDLPLRQLSLIGVAVPAAVLQQLAELPAGLTSLELDRCSFESSPRQVAKVLSGMRTLRVFKMSALFLSRSSHSHTLMAGTRELLQTLGHLNLHTLETADMPLGSIAQELPGDWRLNRQLLLQRLVLKHCNMSNMATYLVLRACHGLRELSLFGNCGYPGSMDDEAFGSPHHEFVLSRLPHVQLPQLQWLDVRGTRVTPVGVAHLPGVKLLNDRQVFAA</sequence>
<comment type="subcellular location">
    <subcellularLocation>
        <location evidence="1">Cytoplasm</location>
        <location evidence="1">Cytoskeleton</location>
        <location evidence="1">Cilium axoneme</location>
    </subcellularLocation>
</comment>
<organism evidence="2 3">
    <name type="scientific">Tetradesmus obliquus</name>
    <name type="common">Green alga</name>
    <name type="synonym">Acutodesmus obliquus</name>
    <dbReference type="NCBI Taxonomy" id="3088"/>
    <lineage>
        <taxon>Eukaryota</taxon>
        <taxon>Viridiplantae</taxon>
        <taxon>Chlorophyta</taxon>
        <taxon>core chlorophytes</taxon>
        <taxon>Chlorophyceae</taxon>
        <taxon>CS clade</taxon>
        <taxon>Sphaeropleales</taxon>
        <taxon>Scenedesmaceae</taxon>
        <taxon>Tetradesmus</taxon>
    </lineage>
</organism>
<gene>
    <name evidence="2" type="ORF">OEZ85_004350</name>
</gene>
<evidence type="ECO:0000256" key="1">
    <source>
        <dbReference type="ARBA" id="ARBA00004430"/>
    </source>
</evidence>
<accession>A0ABY8UNQ6</accession>
<dbReference type="Proteomes" id="UP001244341">
    <property type="component" value="Chromosome 14b"/>
</dbReference>
<dbReference type="SUPFAM" id="SSF52047">
    <property type="entry name" value="RNI-like"/>
    <property type="match status" value="1"/>
</dbReference>
<evidence type="ECO:0000313" key="2">
    <source>
        <dbReference type="EMBL" id="WIA21996.1"/>
    </source>
</evidence>
<dbReference type="EMBL" id="CP126221">
    <property type="protein sequence ID" value="WIA21996.1"/>
    <property type="molecule type" value="Genomic_DNA"/>
</dbReference>